<feature type="transmembrane region" description="Helical" evidence="7">
    <location>
        <begin position="332"/>
        <end position="354"/>
    </location>
</feature>
<feature type="transmembrane region" description="Helical" evidence="7">
    <location>
        <begin position="76"/>
        <end position="98"/>
    </location>
</feature>
<dbReference type="InterPro" id="IPR032805">
    <property type="entry name" value="Wax_synthase_dom"/>
</dbReference>
<evidence type="ECO:0000256" key="7">
    <source>
        <dbReference type="SAM" id="Phobius"/>
    </source>
</evidence>
<evidence type="ECO:0000313" key="10">
    <source>
        <dbReference type="Proteomes" id="UP000824998"/>
    </source>
</evidence>
<evidence type="ECO:0000256" key="1">
    <source>
        <dbReference type="ARBA" id="ARBA00004141"/>
    </source>
</evidence>
<evidence type="ECO:0000256" key="6">
    <source>
        <dbReference type="ARBA" id="ARBA00023136"/>
    </source>
</evidence>
<dbReference type="PANTHER" id="PTHR31595:SF27">
    <property type="entry name" value="WAX SYNTHASE DOMAIN-CONTAINING PROTEIN-RELATED"/>
    <property type="match status" value="1"/>
</dbReference>
<organism evidence="9 10">
    <name type="scientific">Amylocarpus encephaloides</name>
    <dbReference type="NCBI Taxonomy" id="45428"/>
    <lineage>
        <taxon>Eukaryota</taxon>
        <taxon>Fungi</taxon>
        <taxon>Dikarya</taxon>
        <taxon>Ascomycota</taxon>
        <taxon>Pezizomycotina</taxon>
        <taxon>Leotiomycetes</taxon>
        <taxon>Helotiales</taxon>
        <taxon>Helotiales incertae sedis</taxon>
        <taxon>Amylocarpus</taxon>
    </lineage>
</organism>
<evidence type="ECO:0000256" key="2">
    <source>
        <dbReference type="ARBA" id="ARBA00007282"/>
    </source>
</evidence>
<dbReference type="Proteomes" id="UP000824998">
    <property type="component" value="Unassembled WGS sequence"/>
</dbReference>
<feature type="transmembrane region" description="Helical" evidence="7">
    <location>
        <begin position="374"/>
        <end position="393"/>
    </location>
</feature>
<keyword evidence="5 7" id="KW-1133">Transmembrane helix</keyword>
<dbReference type="GO" id="GO:0016020">
    <property type="term" value="C:membrane"/>
    <property type="evidence" value="ECO:0007669"/>
    <property type="project" value="UniProtKB-SubCell"/>
</dbReference>
<dbReference type="AlphaFoldDB" id="A0A9P7YPY3"/>
<evidence type="ECO:0000313" key="9">
    <source>
        <dbReference type="EMBL" id="KAG9237506.1"/>
    </source>
</evidence>
<evidence type="ECO:0000256" key="4">
    <source>
        <dbReference type="ARBA" id="ARBA00022692"/>
    </source>
</evidence>
<evidence type="ECO:0000256" key="5">
    <source>
        <dbReference type="ARBA" id="ARBA00022989"/>
    </source>
</evidence>
<reference evidence="9" key="1">
    <citation type="journal article" date="2021" name="IMA Fungus">
        <title>Genomic characterization of three marine fungi, including Emericellopsis atlantica sp. nov. with signatures of a generalist lifestyle and marine biomass degradation.</title>
        <authorList>
            <person name="Hagestad O.C."/>
            <person name="Hou L."/>
            <person name="Andersen J.H."/>
            <person name="Hansen E.H."/>
            <person name="Altermark B."/>
            <person name="Li C."/>
            <person name="Kuhnert E."/>
            <person name="Cox R.J."/>
            <person name="Crous P.W."/>
            <person name="Spatafora J.W."/>
            <person name="Lail K."/>
            <person name="Amirebrahimi M."/>
            <person name="Lipzen A."/>
            <person name="Pangilinan J."/>
            <person name="Andreopoulos W."/>
            <person name="Hayes R.D."/>
            <person name="Ng V."/>
            <person name="Grigoriev I.V."/>
            <person name="Jackson S.A."/>
            <person name="Sutton T.D.S."/>
            <person name="Dobson A.D.W."/>
            <person name="Rama T."/>
        </authorList>
    </citation>
    <scope>NUCLEOTIDE SEQUENCE</scope>
    <source>
        <strain evidence="9">TRa018bII</strain>
    </source>
</reference>
<proteinExistence type="inferred from homology"/>
<comment type="subcellular location">
    <subcellularLocation>
        <location evidence="1">Membrane</location>
        <topology evidence="1">Multi-pass membrane protein</topology>
    </subcellularLocation>
</comment>
<dbReference type="OrthoDB" id="1077582at2759"/>
<feature type="transmembrane region" description="Helical" evidence="7">
    <location>
        <begin position="47"/>
        <end position="64"/>
    </location>
</feature>
<evidence type="ECO:0000259" key="8">
    <source>
        <dbReference type="Pfam" id="PF13813"/>
    </source>
</evidence>
<evidence type="ECO:0000256" key="3">
    <source>
        <dbReference type="ARBA" id="ARBA00022679"/>
    </source>
</evidence>
<protein>
    <submittedName>
        <fullName evidence="9">Membrane bound O-acyl transferase family-domain-containing protein</fullName>
    </submittedName>
</protein>
<dbReference type="InterPro" id="IPR044851">
    <property type="entry name" value="Wax_synthase"/>
</dbReference>
<comment type="caution">
    <text evidence="9">The sequence shown here is derived from an EMBL/GenBank/DDBJ whole genome shotgun (WGS) entry which is preliminary data.</text>
</comment>
<keyword evidence="4 7" id="KW-0812">Transmembrane</keyword>
<name>A0A9P7YPY3_9HELO</name>
<accession>A0A9P7YPY3</accession>
<dbReference type="GO" id="GO:0008374">
    <property type="term" value="F:O-acyltransferase activity"/>
    <property type="evidence" value="ECO:0007669"/>
    <property type="project" value="InterPro"/>
</dbReference>
<keyword evidence="10" id="KW-1185">Reference proteome</keyword>
<dbReference type="GO" id="GO:0006629">
    <property type="term" value="P:lipid metabolic process"/>
    <property type="evidence" value="ECO:0007669"/>
    <property type="project" value="InterPro"/>
</dbReference>
<comment type="similarity">
    <text evidence="2">Belongs to the wax synthase family.</text>
</comment>
<dbReference type="Pfam" id="PF13813">
    <property type="entry name" value="MBOAT_2"/>
    <property type="match status" value="1"/>
</dbReference>
<sequence>MLTTSFLPGEILSDLPYPKTILGSVGLVGLQLATCVSGLGFTPSDSLIRPAIFPIIGASLYTLGQTCTEVMPRLLLSNLIGGVACGWLTQYIVSGLILKENIESTPVKGEKKPGFMQRFMFGLNKVNSQRNVGSAYEIVPPFSSKDPAYVPSRRAFLMWVGAKALGAYILLDVMTSGEADVSKTPILFAADKVFLFSRLGDVTLEELKLRASVSIGHWIGSYLVLQLFHSSLAFGTVALGFYEPKSWPPLFNSFSTVWSLRQYWGKFYHQLMRPKLTTLSNFFINNLLHLPKSTPHERIFHRYASLLGVFFFSGLCHVAMDIWGVIPLLESGALEFFCAQAGGIMLEDGVSSFYLRLRGVHKNKDRKPSVWQRVLGAMWVASWLIWTTPMWIYPGMRRPVTGPKGELLPFSLVKIATGMFGR</sequence>
<keyword evidence="3 9" id="KW-0808">Transferase</keyword>
<dbReference type="EMBL" id="MU251385">
    <property type="protein sequence ID" value="KAG9237506.1"/>
    <property type="molecule type" value="Genomic_DNA"/>
</dbReference>
<dbReference type="PANTHER" id="PTHR31595">
    <property type="entry name" value="LONG-CHAIN-ALCOHOL O-FATTY-ACYLTRANSFERASE 3-RELATED"/>
    <property type="match status" value="1"/>
</dbReference>
<feature type="domain" description="Wax synthase" evidence="8">
    <location>
        <begin position="247"/>
        <end position="338"/>
    </location>
</feature>
<feature type="transmembrane region" description="Helical" evidence="7">
    <location>
        <begin position="20"/>
        <end position="40"/>
    </location>
</feature>
<gene>
    <name evidence="9" type="ORF">BJ875DRAFT_493260</name>
</gene>
<feature type="transmembrane region" description="Helical" evidence="7">
    <location>
        <begin position="303"/>
        <end position="326"/>
    </location>
</feature>
<keyword evidence="6 7" id="KW-0472">Membrane</keyword>